<keyword evidence="2" id="KW-1185">Reference proteome</keyword>
<proteinExistence type="predicted"/>
<comment type="caution">
    <text evidence="1">The sequence shown here is derived from an EMBL/GenBank/DDBJ whole genome shotgun (WGS) entry which is preliminary data.</text>
</comment>
<dbReference type="Proteomes" id="UP001163603">
    <property type="component" value="Chromosome 5"/>
</dbReference>
<evidence type="ECO:0000313" key="1">
    <source>
        <dbReference type="EMBL" id="KAJ0039686.1"/>
    </source>
</evidence>
<gene>
    <name evidence="1" type="ORF">Pint_27288</name>
</gene>
<sequence>MQNPKKDDLKTSEKGAENNRQWGEILDPDTDSIFTIGLTGVLTWASVQVLWQLLVISLAIFVAALKYSFIATLLISILITLL</sequence>
<name>A0ACC0YQ13_9ROSI</name>
<dbReference type="EMBL" id="CM047740">
    <property type="protein sequence ID" value="KAJ0039686.1"/>
    <property type="molecule type" value="Genomic_DNA"/>
</dbReference>
<reference evidence="2" key="1">
    <citation type="journal article" date="2023" name="G3 (Bethesda)">
        <title>Genome assembly and association tests identify interacting loci associated with vigor, precocity, and sex in interspecific pistachio rootstocks.</title>
        <authorList>
            <person name="Palmer W."/>
            <person name="Jacygrad E."/>
            <person name="Sagayaradj S."/>
            <person name="Cavanaugh K."/>
            <person name="Han R."/>
            <person name="Bertier L."/>
            <person name="Beede B."/>
            <person name="Kafkas S."/>
            <person name="Golino D."/>
            <person name="Preece J."/>
            <person name="Michelmore R."/>
        </authorList>
    </citation>
    <scope>NUCLEOTIDE SEQUENCE [LARGE SCALE GENOMIC DNA]</scope>
</reference>
<accession>A0ACC0YQ13</accession>
<protein>
    <submittedName>
        <fullName evidence="1">Uncharacterized protein</fullName>
    </submittedName>
</protein>
<organism evidence="1 2">
    <name type="scientific">Pistacia integerrima</name>
    <dbReference type="NCBI Taxonomy" id="434235"/>
    <lineage>
        <taxon>Eukaryota</taxon>
        <taxon>Viridiplantae</taxon>
        <taxon>Streptophyta</taxon>
        <taxon>Embryophyta</taxon>
        <taxon>Tracheophyta</taxon>
        <taxon>Spermatophyta</taxon>
        <taxon>Magnoliopsida</taxon>
        <taxon>eudicotyledons</taxon>
        <taxon>Gunneridae</taxon>
        <taxon>Pentapetalae</taxon>
        <taxon>rosids</taxon>
        <taxon>malvids</taxon>
        <taxon>Sapindales</taxon>
        <taxon>Anacardiaceae</taxon>
        <taxon>Pistacia</taxon>
    </lineage>
</organism>
<evidence type="ECO:0000313" key="2">
    <source>
        <dbReference type="Proteomes" id="UP001163603"/>
    </source>
</evidence>